<feature type="transmembrane region" description="Helical" evidence="1">
    <location>
        <begin position="157"/>
        <end position="176"/>
    </location>
</feature>
<organism evidence="2 3">
    <name type="scientific">Saccharothrix longispora</name>
    <dbReference type="NCBI Taxonomy" id="33920"/>
    <lineage>
        <taxon>Bacteria</taxon>
        <taxon>Bacillati</taxon>
        <taxon>Actinomycetota</taxon>
        <taxon>Actinomycetes</taxon>
        <taxon>Pseudonocardiales</taxon>
        <taxon>Pseudonocardiaceae</taxon>
        <taxon>Saccharothrix</taxon>
    </lineage>
</organism>
<sequence length="291" mass="29495">MKRQPVTRQLVTSLGAALLVAVAVLLAVEVRGEEYESRVGLLAGPAAAEPGTAGFGEVVALSLPALVELARSPSVLSATAAELGTTTAELAGRVSVELVPASGLARLSVRAPTAEEAALAAGRIARTVVDADLLAPAARLRLLDRPETTRVAPDRPLASGLALVAAVVAGLGTWAARHLRRTRPRDQVRAALASGGVRHPVTVLDDDDPGLVERLTVLCAASARPARVVAVVPDLTDRAEELAAALPDKTSEPADGDAVVAVVPAGGRQEELAAVVGSLPTGATVVAVVLS</sequence>
<keyword evidence="1" id="KW-1133">Transmembrane helix</keyword>
<gene>
    <name evidence="2" type="ORF">J2S66_000693</name>
</gene>
<evidence type="ECO:0000313" key="2">
    <source>
        <dbReference type="EMBL" id="MDR6592309.1"/>
    </source>
</evidence>
<keyword evidence="1" id="KW-0472">Membrane</keyword>
<reference evidence="2 3" key="1">
    <citation type="submission" date="2023-07" db="EMBL/GenBank/DDBJ databases">
        <title>Sequencing the genomes of 1000 actinobacteria strains.</title>
        <authorList>
            <person name="Klenk H.-P."/>
        </authorList>
    </citation>
    <scope>NUCLEOTIDE SEQUENCE [LARGE SCALE GENOMIC DNA]</scope>
    <source>
        <strain evidence="2 3">DSM 43749</strain>
    </source>
</reference>
<proteinExistence type="predicted"/>
<evidence type="ECO:0000256" key="1">
    <source>
        <dbReference type="SAM" id="Phobius"/>
    </source>
</evidence>
<keyword evidence="3" id="KW-1185">Reference proteome</keyword>
<keyword evidence="1" id="KW-0812">Transmembrane</keyword>
<dbReference type="RefSeq" id="WP_310303696.1">
    <property type="nucleotide sequence ID" value="NZ_BAAAXB010000001.1"/>
</dbReference>
<dbReference type="Proteomes" id="UP001268819">
    <property type="component" value="Unassembled WGS sequence"/>
</dbReference>
<name>A0ABU1PNR7_9PSEU</name>
<dbReference type="EMBL" id="JAVDSG010000001">
    <property type="protein sequence ID" value="MDR6592309.1"/>
    <property type="molecule type" value="Genomic_DNA"/>
</dbReference>
<comment type="caution">
    <text evidence="2">The sequence shown here is derived from an EMBL/GenBank/DDBJ whole genome shotgun (WGS) entry which is preliminary data.</text>
</comment>
<evidence type="ECO:0000313" key="3">
    <source>
        <dbReference type="Proteomes" id="UP001268819"/>
    </source>
</evidence>
<accession>A0ABU1PNR7</accession>
<protein>
    <submittedName>
        <fullName evidence="2">Capsular polysaccharide biosynthesis protein</fullName>
    </submittedName>
</protein>